<organism evidence="2 3">
    <name type="scientific">Lactarius akahatsu</name>
    <dbReference type="NCBI Taxonomy" id="416441"/>
    <lineage>
        <taxon>Eukaryota</taxon>
        <taxon>Fungi</taxon>
        <taxon>Dikarya</taxon>
        <taxon>Basidiomycota</taxon>
        <taxon>Agaricomycotina</taxon>
        <taxon>Agaricomycetes</taxon>
        <taxon>Russulales</taxon>
        <taxon>Russulaceae</taxon>
        <taxon>Lactarius</taxon>
    </lineage>
</organism>
<dbReference type="Proteomes" id="UP001201163">
    <property type="component" value="Unassembled WGS sequence"/>
</dbReference>
<evidence type="ECO:0000256" key="1">
    <source>
        <dbReference type="SAM" id="MobiDB-lite"/>
    </source>
</evidence>
<sequence>MILYGILTRSGGHSTARTLSTGSAGNSSIRVARKSTASVAARLTSKGKGSPAFVPAAQQDLITITLEILARDPVANAVASQRDAFREACMQLAQAASTQARAQALSHTHGRTRVLSEFRLETLARTQAQAADSIEVVKRALEPVAQSLRSQTNDTPTPYSDLPLSLILGQQVVPATAPTVPPENGPVLSHVGSAQNLSPPPIEAVPPLHYSVSPSAPATGSWAIRVWRMHLCDMFKSQGRGVRASVEIGAEAEHGEKGDTKVAFGIRPRAPCTYRDSSARSCYWTLAQGTMLRKGRVQKMRRAEDRAVALRIDTHPRIWMRRGGNGATDNISLLNQCIPPSQMPEKDCRVETNILRQTGSTLKPWLSLRRLKESGLRTRGKDETQPCGERNSGSSQGRPNMERTWEESNEKALAQDPEDRPSAHNSITILVAWRTRTLFQDYSLKVVRTQNIPHVYVSRDFMQLQYKWKLTRFAKHKERVWYPLMYRSRKKGARRAGSYGASKSARGGVEGYERDRSACFLSLTDTTWLQRILVSFKLAKLRRFDLLVASLKNAVLHARAKRNASVEACAETVTVIDLPVTNIPDKENRSSKKYLHWLQCMSILFPFPSCEGQTSASLGPLVPFSLASRSTDGAFMWAVWDLEGLRTCGEVVTGPVCCIKGGEIVRIVAVPHAWFAYVLGF</sequence>
<reference evidence="2" key="1">
    <citation type="submission" date="2022-01" db="EMBL/GenBank/DDBJ databases">
        <title>Comparative genomics reveals a dynamic genome evolution in the ectomycorrhizal milk-cap (Lactarius) mushrooms.</title>
        <authorList>
            <consortium name="DOE Joint Genome Institute"/>
            <person name="Lebreton A."/>
            <person name="Tang N."/>
            <person name="Kuo A."/>
            <person name="LaButti K."/>
            <person name="Drula E."/>
            <person name="Barry K."/>
            <person name="Clum A."/>
            <person name="Lipzen A."/>
            <person name="Mousain D."/>
            <person name="Ng V."/>
            <person name="Wang R."/>
            <person name="Wang X."/>
            <person name="Dai Y."/>
            <person name="Henrissat B."/>
            <person name="Grigoriev I.V."/>
            <person name="Guerin-Laguette A."/>
            <person name="Yu F."/>
            <person name="Martin F.M."/>
        </authorList>
    </citation>
    <scope>NUCLEOTIDE SEQUENCE</scope>
    <source>
        <strain evidence="2">QP</strain>
    </source>
</reference>
<name>A0AAD4LF24_9AGAM</name>
<proteinExistence type="predicted"/>
<evidence type="ECO:0000313" key="3">
    <source>
        <dbReference type="Proteomes" id="UP001201163"/>
    </source>
</evidence>
<keyword evidence="3" id="KW-1185">Reference proteome</keyword>
<accession>A0AAD4LF24</accession>
<feature type="region of interest" description="Disordered" evidence="1">
    <location>
        <begin position="374"/>
        <end position="421"/>
    </location>
</feature>
<evidence type="ECO:0000313" key="2">
    <source>
        <dbReference type="EMBL" id="KAH8991203.1"/>
    </source>
</evidence>
<gene>
    <name evidence="2" type="ORF">EDB92DRAFT_2103666</name>
</gene>
<protein>
    <submittedName>
        <fullName evidence="2">Uncharacterized protein</fullName>
    </submittedName>
</protein>
<feature type="compositionally biased region" description="Basic and acidic residues" evidence="1">
    <location>
        <begin position="400"/>
        <end position="410"/>
    </location>
</feature>
<comment type="caution">
    <text evidence="2">The sequence shown here is derived from an EMBL/GenBank/DDBJ whole genome shotgun (WGS) entry which is preliminary data.</text>
</comment>
<feature type="compositionally biased region" description="Basic and acidic residues" evidence="1">
    <location>
        <begin position="374"/>
        <end position="384"/>
    </location>
</feature>
<dbReference type="EMBL" id="JAKELL010000027">
    <property type="protein sequence ID" value="KAH8991203.1"/>
    <property type="molecule type" value="Genomic_DNA"/>
</dbReference>
<dbReference type="AlphaFoldDB" id="A0AAD4LF24"/>